<keyword evidence="1" id="KW-0472">Membrane</keyword>
<keyword evidence="3" id="KW-1185">Reference proteome</keyword>
<organism evidence="2 3">
    <name type="scientific">Rhizosaccharibacter radicis</name>
    <dbReference type="NCBI Taxonomy" id="2782605"/>
    <lineage>
        <taxon>Bacteria</taxon>
        <taxon>Pseudomonadati</taxon>
        <taxon>Pseudomonadota</taxon>
        <taxon>Alphaproteobacteria</taxon>
        <taxon>Acetobacterales</taxon>
        <taxon>Acetobacteraceae</taxon>
        <taxon>Rhizosaccharibacter</taxon>
    </lineage>
</organism>
<evidence type="ECO:0008006" key="4">
    <source>
        <dbReference type="Google" id="ProtNLM"/>
    </source>
</evidence>
<comment type="caution">
    <text evidence="2">The sequence shown here is derived from an EMBL/GenBank/DDBJ whole genome shotgun (WGS) entry which is preliminary data.</text>
</comment>
<feature type="transmembrane region" description="Helical" evidence="1">
    <location>
        <begin position="55"/>
        <end position="72"/>
    </location>
</feature>
<dbReference type="EMBL" id="JAMZEJ010000010">
    <property type="protein sequence ID" value="MCQ8242330.1"/>
    <property type="molecule type" value="Genomic_DNA"/>
</dbReference>
<accession>A0ABT1W1L2</accession>
<keyword evidence="1" id="KW-0812">Transmembrane</keyword>
<evidence type="ECO:0000313" key="3">
    <source>
        <dbReference type="Proteomes" id="UP001524547"/>
    </source>
</evidence>
<gene>
    <name evidence="2" type="ORF">NFI88_15970</name>
</gene>
<sequence length="204" mass="22448">MSVALLGLFGLCVLGQGWTGWRAYDQSLGAAHMQRLGLGAYLSTGNFLDGIFSNWQAAILQLAVLVSFGSVLRQKGAAHSRKEDASAHRRVHWKFGARPSVTRWIYANSLSLAFFAIFVLSFALHLVFGAMKYNEDQALQHLPPIGRQAYAVSAAFWFSVFQCWEAEFSAMGLYLVLSIFLRQEGSSESKPVGASDDDTGETNE</sequence>
<dbReference type="InterPro" id="IPR046657">
    <property type="entry name" value="DUF6766"/>
</dbReference>
<keyword evidence="1" id="KW-1133">Transmembrane helix</keyword>
<evidence type="ECO:0000313" key="2">
    <source>
        <dbReference type="EMBL" id="MCQ8242330.1"/>
    </source>
</evidence>
<dbReference type="Pfam" id="PF20554">
    <property type="entry name" value="DUF6766"/>
    <property type="match status" value="1"/>
</dbReference>
<reference evidence="2 3" key="1">
    <citation type="submission" date="2022-06" db="EMBL/GenBank/DDBJ databases">
        <title>Rhizosaccharibacter gen. nov. sp. nov. KSS12, endophytic bacteria isolated from sugarcane.</title>
        <authorList>
            <person name="Pitiwittayakul N."/>
        </authorList>
    </citation>
    <scope>NUCLEOTIDE SEQUENCE [LARGE SCALE GENOMIC DNA]</scope>
    <source>
        <strain evidence="2 3">KSS12</strain>
    </source>
</reference>
<dbReference type="Proteomes" id="UP001524547">
    <property type="component" value="Unassembled WGS sequence"/>
</dbReference>
<name>A0ABT1W1L2_9PROT</name>
<protein>
    <recommendedName>
        <fullName evidence="4">Transmembrane protein</fullName>
    </recommendedName>
</protein>
<proteinExistence type="predicted"/>
<evidence type="ECO:0000256" key="1">
    <source>
        <dbReference type="SAM" id="Phobius"/>
    </source>
</evidence>
<feature type="transmembrane region" description="Helical" evidence="1">
    <location>
        <begin position="104"/>
        <end position="128"/>
    </location>
</feature>